<evidence type="ECO:0008006" key="3">
    <source>
        <dbReference type="Google" id="ProtNLM"/>
    </source>
</evidence>
<dbReference type="PROSITE" id="PS51257">
    <property type="entry name" value="PROKAR_LIPOPROTEIN"/>
    <property type="match status" value="1"/>
</dbReference>
<dbReference type="EMBL" id="QNUL01000007">
    <property type="protein sequence ID" value="REA61660.1"/>
    <property type="molecule type" value="Genomic_DNA"/>
</dbReference>
<dbReference type="RefSeq" id="WP_115831113.1">
    <property type="nucleotide sequence ID" value="NZ_QNUL01000007.1"/>
</dbReference>
<gene>
    <name evidence="1" type="ORF">DSL64_11910</name>
</gene>
<name>A0A3D8YC02_9BACT</name>
<protein>
    <recommendedName>
        <fullName evidence="3">Lipoprotein</fullName>
    </recommendedName>
</protein>
<dbReference type="Proteomes" id="UP000256373">
    <property type="component" value="Unassembled WGS sequence"/>
</dbReference>
<organism evidence="1 2">
    <name type="scientific">Dyadobacter luteus</name>
    <dbReference type="NCBI Taxonomy" id="2259619"/>
    <lineage>
        <taxon>Bacteria</taxon>
        <taxon>Pseudomonadati</taxon>
        <taxon>Bacteroidota</taxon>
        <taxon>Cytophagia</taxon>
        <taxon>Cytophagales</taxon>
        <taxon>Spirosomataceae</taxon>
        <taxon>Dyadobacter</taxon>
    </lineage>
</organism>
<evidence type="ECO:0000313" key="2">
    <source>
        <dbReference type="Proteomes" id="UP000256373"/>
    </source>
</evidence>
<dbReference type="OrthoDB" id="1467525at2"/>
<reference evidence="1 2" key="1">
    <citation type="submission" date="2018-07" db="EMBL/GenBank/DDBJ databases">
        <title>Dyadobacter roseus sp. nov., isolated from rose rhizosphere soil.</title>
        <authorList>
            <person name="Chen L."/>
        </authorList>
    </citation>
    <scope>NUCLEOTIDE SEQUENCE [LARGE SCALE GENOMIC DNA]</scope>
    <source>
        <strain evidence="1 2">RS19</strain>
    </source>
</reference>
<dbReference type="AlphaFoldDB" id="A0A3D8YC02"/>
<sequence>MVFNTKRSFILLIFSLILSGCKENTAPESVSDYDYFPVQSGSISRFTVTRTTYFPSGPQRVSDYQIQSVVGEVFNITDKQSANRIAYISKWSQSEWRTDSSAAIWRTADKAFAQEHGQTIIKMYFPLSEGLSWNGNSYNQGAEQPFRCVDKGKPKQIGLQYFPNTVTIVRQQDSTLLSKNKYIEIYAAGVGLVATEKIHVKYCYTPDCSGTIVSGYEEKAVIQELNTL</sequence>
<comment type="caution">
    <text evidence="1">The sequence shown here is derived from an EMBL/GenBank/DDBJ whole genome shotgun (WGS) entry which is preliminary data.</text>
</comment>
<evidence type="ECO:0000313" key="1">
    <source>
        <dbReference type="EMBL" id="REA61660.1"/>
    </source>
</evidence>
<keyword evidence="2" id="KW-1185">Reference proteome</keyword>
<accession>A0A3D8YC02</accession>
<proteinExistence type="predicted"/>